<evidence type="ECO:0000313" key="2">
    <source>
        <dbReference type="EMBL" id="KYG81019.1"/>
    </source>
</evidence>
<evidence type="ECO:0000259" key="1">
    <source>
        <dbReference type="Pfam" id="PF03551"/>
    </source>
</evidence>
<dbReference type="SUPFAM" id="SSF46785">
    <property type="entry name" value="Winged helix' DNA-binding domain"/>
    <property type="match status" value="1"/>
</dbReference>
<accession>A0A150XQJ1</accession>
<dbReference type="EMBL" id="LQZQ01000003">
    <property type="protein sequence ID" value="KYG81019.1"/>
    <property type="molecule type" value="Genomic_DNA"/>
</dbReference>
<organism evidence="2 3">
    <name type="scientific">Roseivirga ehrenbergii (strain DSM 102268 / JCM 13514 / KCTC 12282 / NCIMB 14502 / KMM 6017)</name>
    <dbReference type="NCBI Taxonomy" id="279360"/>
    <lineage>
        <taxon>Bacteria</taxon>
        <taxon>Pseudomonadati</taxon>
        <taxon>Bacteroidota</taxon>
        <taxon>Cytophagia</taxon>
        <taxon>Cytophagales</taxon>
        <taxon>Roseivirgaceae</taxon>
        <taxon>Roseivirga</taxon>
    </lineage>
</organism>
<protein>
    <recommendedName>
        <fullName evidence="1">Transcription regulator PadR N-terminal domain-containing protein</fullName>
    </recommendedName>
</protein>
<gene>
    <name evidence="2" type="ORF">MB14_14655</name>
</gene>
<sequence>MKGYLGEFEELVLLTIAHLGDEAYGIAILESITARANRSLSLGALHSTLTRLEEKGLISSYLGEPTATRGGRRKRHFELKPKAIVSLNDMKSLRDELWSVSKINLSLK</sequence>
<reference evidence="2" key="1">
    <citation type="submission" date="2016-01" db="EMBL/GenBank/DDBJ databases">
        <title>Genome sequencing of Roseivirga ehrenbergii KMM 6017.</title>
        <authorList>
            <person name="Selvaratnam C."/>
            <person name="Thevarajoo S."/>
            <person name="Goh K.M."/>
            <person name="Ee R."/>
            <person name="Chan K.-G."/>
            <person name="Chong C.S."/>
        </authorList>
    </citation>
    <scope>NUCLEOTIDE SEQUENCE [LARGE SCALE GENOMIC DNA]</scope>
    <source>
        <strain evidence="2">KMM 6017</strain>
    </source>
</reference>
<dbReference type="InterPro" id="IPR036390">
    <property type="entry name" value="WH_DNA-bd_sf"/>
</dbReference>
<dbReference type="Proteomes" id="UP000075583">
    <property type="component" value="Unassembled WGS sequence"/>
</dbReference>
<dbReference type="InterPro" id="IPR005149">
    <property type="entry name" value="Tscrpt_reg_PadR_N"/>
</dbReference>
<comment type="caution">
    <text evidence="2">The sequence shown here is derived from an EMBL/GenBank/DDBJ whole genome shotgun (WGS) entry which is preliminary data.</text>
</comment>
<dbReference type="STRING" id="279360.MB14_14655"/>
<proteinExistence type="predicted"/>
<dbReference type="InterPro" id="IPR036388">
    <property type="entry name" value="WH-like_DNA-bd_sf"/>
</dbReference>
<evidence type="ECO:0000313" key="3">
    <source>
        <dbReference type="Proteomes" id="UP000075583"/>
    </source>
</evidence>
<dbReference type="OrthoDB" id="982587at2"/>
<dbReference type="RefSeq" id="WP_062589173.1">
    <property type="nucleotide sequence ID" value="NZ_LQZQ01000003.1"/>
</dbReference>
<dbReference type="Gene3D" id="1.10.10.10">
    <property type="entry name" value="Winged helix-like DNA-binding domain superfamily/Winged helix DNA-binding domain"/>
    <property type="match status" value="1"/>
</dbReference>
<dbReference type="AlphaFoldDB" id="A0A150XQJ1"/>
<keyword evidence="3" id="KW-1185">Reference proteome</keyword>
<feature type="domain" description="Transcription regulator PadR N-terminal" evidence="1">
    <location>
        <begin position="19"/>
        <end position="79"/>
    </location>
</feature>
<dbReference type="Pfam" id="PF03551">
    <property type="entry name" value="PadR"/>
    <property type="match status" value="1"/>
</dbReference>
<name>A0A150XQJ1_ROSEK</name>